<evidence type="ECO:0000313" key="2">
    <source>
        <dbReference type="Proteomes" id="UP000460221"/>
    </source>
</evidence>
<dbReference type="PANTHER" id="PTHR45985">
    <property type="match status" value="1"/>
</dbReference>
<dbReference type="RefSeq" id="WP_154770958.1">
    <property type="nucleotide sequence ID" value="NZ_WLYK01000012.1"/>
</dbReference>
<protein>
    <submittedName>
        <fullName evidence="1">Polysaccharide deacetylase</fullName>
    </submittedName>
</protein>
<dbReference type="SUPFAM" id="SSF88713">
    <property type="entry name" value="Glycoside hydrolase/deacetylase"/>
    <property type="match status" value="1"/>
</dbReference>
<comment type="caution">
    <text evidence="1">The sequence shown here is derived from an EMBL/GenBank/DDBJ whole genome shotgun (WGS) entry which is preliminary data.</text>
</comment>
<dbReference type="Proteomes" id="UP000460221">
    <property type="component" value="Unassembled WGS sequence"/>
</dbReference>
<gene>
    <name evidence="1" type="ORF">GIS00_23765</name>
</gene>
<organism evidence="1 2">
    <name type="scientific">Nakamurella alba</name>
    <dbReference type="NCBI Taxonomy" id="2665158"/>
    <lineage>
        <taxon>Bacteria</taxon>
        <taxon>Bacillati</taxon>
        <taxon>Actinomycetota</taxon>
        <taxon>Actinomycetes</taxon>
        <taxon>Nakamurellales</taxon>
        <taxon>Nakamurellaceae</taxon>
        <taxon>Nakamurella</taxon>
    </lineage>
</organism>
<evidence type="ECO:0000313" key="1">
    <source>
        <dbReference type="EMBL" id="MTD16957.1"/>
    </source>
</evidence>
<dbReference type="PANTHER" id="PTHR45985:SF3">
    <property type="entry name" value="CHITIN DEACETYLASE-LIKE 4"/>
    <property type="match status" value="1"/>
</dbReference>
<proteinExistence type="predicted"/>
<keyword evidence="2" id="KW-1185">Reference proteome</keyword>
<dbReference type="EMBL" id="WLYK01000012">
    <property type="protein sequence ID" value="MTD16957.1"/>
    <property type="molecule type" value="Genomic_DNA"/>
</dbReference>
<name>A0A7K1FS32_9ACTN</name>
<dbReference type="InterPro" id="IPR011330">
    <property type="entry name" value="Glyco_hydro/deAcase_b/a-brl"/>
</dbReference>
<accession>A0A7K1FS32</accession>
<dbReference type="Gene3D" id="3.20.20.370">
    <property type="entry name" value="Glycoside hydrolase/deacetylase"/>
    <property type="match status" value="1"/>
</dbReference>
<dbReference type="AlphaFoldDB" id="A0A7K1FS32"/>
<dbReference type="GO" id="GO:0005975">
    <property type="term" value="P:carbohydrate metabolic process"/>
    <property type="evidence" value="ECO:0007669"/>
    <property type="project" value="InterPro"/>
</dbReference>
<reference evidence="1 2" key="1">
    <citation type="submission" date="2019-11" db="EMBL/GenBank/DDBJ databases">
        <authorList>
            <person name="Jiang L.-Q."/>
        </authorList>
    </citation>
    <scope>NUCLEOTIDE SEQUENCE [LARGE SCALE GENOMIC DNA]</scope>
    <source>
        <strain evidence="1 2">YIM 132087</strain>
    </source>
</reference>
<dbReference type="InterPro" id="IPR052740">
    <property type="entry name" value="CE4"/>
</dbReference>
<sequence>MTKLKPGDTPPQFIIFSFDGAGSHEKWQEFMAAAEKTDSRFNGFLTGLYLLTDENADRYTGPGHAQGSSSVGFGGTGEEVATLIEDLNEAYSRGHEIGTHYNGHFCSGAEPSGSVWTTADWNNELDQFFGFLENYKQNNPGVTLPDLTVPLDTIKGGRTQCLEGIWQQLVPAWKEHGFTYDSSMNSPTSGISWPVLRDGIWEFYMPYVYSPGFDGMVINMDYNMWVKYNGGANEPGTEADLRQKVYETYQFLYDEAYAGNRAPILVANHFNNWNGNSFNPAVLQFMENYCGEPDTYCTTYSDVIAWMELQDPAVLDEILNQGSVAAEAP</sequence>